<name>A4XMQ3_CALS8</name>
<keyword evidence="2" id="KW-1277">Toxin-antitoxin system</keyword>
<evidence type="ECO:0000256" key="3">
    <source>
        <dbReference type="PIRNR" id="PIRNR033490"/>
    </source>
</evidence>
<dbReference type="EC" id="3.1.-.-" evidence="3"/>
<dbReference type="GO" id="GO:0016075">
    <property type="term" value="P:rRNA catabolic process"/>
    <property type="evidence" value="ECO:0007669"/>
    <property type="project" value="TreeGrafter"/>
</dbReference>
<proteinExistence type="inferred from homology"/>
<gene>
    <name evidence="4" type="ordered locus">Csac_2617</name>
</gene>
<keyword evidence="3" id="KW-0378">Hydrolase</keyword>
<comment type="function">
    <text evidence="3">Toxic component of a type II toxin-antitoxin (TA) system.</text>
</comment>
<dbReference type="InterPro" id="IPR003477">
    <property type="entry name" value="PemK-like"/>
</dbReference>
<dbReference type="eggNOG" id="COG2337">
    <property type="taxonomic scope" value="Bacteria"/>
</dbReference>
<organism evidence="4 5">
    <name type="scientific">Caldicellulosiruptor saccharolyticus (strain ATCC 43494 / DSM 8903 / Tp8T 6331)</name>
    <dbReference type="NCBI Taxonomy" id="351627"/>
    <lineage>
        <taxon>Bacteria</taxon>
        <taxon>Bacillati</taxon>
        <taxon>Bacillota</taxon>
        <taxon>Bacillota incertae sedis</taxon>
        <taxon>Caldicellulosiruptorales</taxon>
        <taxon>Caldicellulosiruptoraceae</taxon>
        <taxon>Caldicellulosiruptor</taxon>
    </lineage>
</organism>
<dbReference type="HOGENOM" id="CLU_121823_1_1_9"/>
<accession>A4XMQ3</accession>
<keyword evidence="3" id="KW-0540">Nuclease</keyword>
<keyword evidence="5" id="KW-1185">Reference proteome</keyword>
<dbReference type="SUPFAM" id="SSF50118">
    <property type="entry name" value="Cell growth inhibitor/plasmid maintenance toxic component"/>
    <property type="match status" value="1"/>
</dbReference>
<dbReference type="KEGG" id="csc:Csac_2617"/>
<comment type="similarity">
    <text evidence="1 3">Belongs to the PemK/MazF family.</text>
</comment>
<dbReference type="RefSeq" id="WP_011918102.1">
    <property type="nucleotide sequence ID" value="NC_009437.1"/>
</dbReference>
<keyword evidence="3" id="KW-0255">Endonuclease</keyword>
<dbReference type="PIRSF" id="PIRSF033490">
    <property type="entry name" value="MazF"/>
    <property type="match status" value="1"/>
</dbReference>
<dbReference type="GO" id="GO:0006402">
    <property type="term" value="P:mRNA catabolic process"/>
    <property type="evidence" value="ECO:0007669"/>
    <property type="project" value="TreeGrafter"/>
</dbReference>
<dbReference type="Pfam" id="PF02452">
    <property type="entry name" value="PemK_toxin"/>
    <property type="match status" value="1"/>
</dbReference>
<dbReference type="PANTHER" id="PTHR33988">
    <property type="entry name" value="ENDORIBONUCLEASE MAZF-RELATED"/>
    <property type="match status" value="1"/>
</dbReference>
<dbReference type="AlphaFoldDB" id="A4XMQ3"/>
<evidence type="ECO:0000256" key="2">
    <source>
        <dbReference type="ARBA" id="ARBA00022649"/>
    </source>
</evidence>
<dbReference type="Proteomes" id="UP000000256">
    <property type="component" value="Chromosome"/>
</dbReference>
<dbReference type="PANTHER" id="PTHR33988:SF1">
    <property type="entry name" value="ENDORIBONUCLEASE MAZF7-RELATED"/>
    <property type="match status" value="1"/>
</dbReference>
<reference evidence="4 5" key="1">
    <citation type="journal article" date="2008" name="Appl. Environ. Microbiol.">
        <title>Hydrogenomics of the extremely thermophilic bacterium Caldicellulosiruptor saccharolyticus.</title>
        <authorList>
            <person name="van de Werken H.J."/>
            <person name="Verhaart M.R."/>
            <person name="VanFossen A.L."/>
            <person name="Willquist K."/>
            <person name="Lewis D.L."/>
            <person name="Nichols J.D."/>
            <person name="Goorissen H.P."/>
            <person name="Mongodin E.F."/>
            <person name="Nelson K.E."/>
            <person name="van Niel E.W."/>
            <person name="Stams A.J."/>
            <person name="Ward D.E."/>
            <person name="de Vos W.M."/>
            <person name="van der Oost J."/>
            <person name="Kelly R.M."/>
            <person name="Kengen S.W."/>
        </authorList>
    </citation>
    <scope>NUCLEOTIDE SEQUENCE [LARGE SCALE GENOMIC DNA]</scope>
    <source>
        <strain evidence="5">ATCC 43494 / DSM 8903 / Tp8T 6331</strain>
    </source>
</reference>
<evidence type="ECO:0000256" key="1">
    <source>
        <dbReference type="ARBA" id="ARBA00007521"/>
    </source>
</evidence>
<dbReference type="STRING" id="351627.Csac_2617"/>
<sequence length="112" mass="12544">MNAKRGEIWLVDLSPTRGHEQSGIRPAVIISVDEFNSCPAELVVVVPITSKNKNIPLHVEIQPENSGLTRVSFAKPEDIRSISKERLVKKIGQLPNEKLRELEEKIKILLGL</sequence>
<dbReference type="OrthoDB" id="9808744at2"/>
<evidence type="ECO:0000313" key="5">
    <source>
        <dbReference type="Proteomes" id="UP000000256"/>
    </source>
</evidence>
<dbReference type="InterPro" id="IPR011067">
    <property type="entry name" value="Plasmid_toxin/cell-grow_inhib"/>
</dbReference>
<evidence type="ECO:0000313" key="4">
    <source>
        <dbReference type="EMBL" id="ABP68188.1"/>
    </source>
</evidence>
<protein>
    <recommendedName>
        <fullName evidence="3">mRNA interferase</fullName>
        <ecNumber evidence="3">3.1.-.-</ecNumber>
    </recommendedName>
</protein>
<dbReference type="Gene3D" id="2.30.30.110">
    <property type="match status" value="1"/>
</dbReference>
<dbReference type="GO" id="GO:0004521">
    <property type="term" value="F:RNA endonuclease activity"/>
    <property type="evidence" value="ECO:0007669"/>
    <property type="project" value="TreeGrafter"/>
</dbReference>
<dbReference type="GO" id="GO:0016787">
    <property type="term" value="F:hydrolase activity"/>
    <property type="evidence" value="ECO:0007669"/>
    <property type="project" value="UniProtKB-KW"/>
</dbReference>
<dbReference type="EMBL" id="CP000679">
    <property type="protein sequence ID" value="ABP68188.1"/>
    <property type="molecule type" value="Genomic_DNA"/>
</dbReference>
<dbReference type="GO" id="GO:0003677">
    <property type="term" value="F:DNA binding"/>
    <property type="evidence" value="ECO:0007669"/>
    <property type="project" value="InterPro"/>
</dbReference>